<dbReference type="Proteomes" id="UP000323856">
    <property type="component" value="Unassembled WGS sequence"/>
</dbReference>
<evidence type="ECO:0000313" key="10">
    <source>
        <dbReference type="Proteomes" id="UP000323856"/>
    </source>
</evidence>
<evidence type="ECO:0000256" key="1">
    <source>
        <dbReference type="ARBA" id="ARBA00004651"/>
    </source>
</evidence>
<dbReference type="AlphaFoldDB" id="A0A5B0E5L9"/>
<gene>
    <name evidence="9" type="ORF">FQ154_17465</name>
</gene>
<dbReference type="GO" id="GO:0005886">
    <property type="term" value="C:plasma membrane"/>
    <property type="evidence" value="ECO:0007669"/>
    <property type="project" value="UniProtKB-SubCell"/>
</dbReference>
<dbReference type="PANTHER" id="PTHR35007:SF4">
    <property type="entry name" value="CONSERVED TRANSMEMBRANE PROTEIN-RELATED"/>
    <property type="match status" value="1"/>
</dbReference>
<proteinExistence type="predicted"/>
<feature type="transmembrane region" description="Helical" evidence="7">
    <location>
        <begin position="15"/>
        <end position="33"/>
    </location>
</feature>
<feature type="transmembrane region" description="Helical" evidence="7">
    <location>
        <begin position="240"/>
        <end position="259"/>
    </location>
</feature>
<comment type="caution">
    <text evidence="9">The sequence shown here is derived from an EMBL/GenBank/DDBJ whole genome shotgun (WGS) entry which is preliminary data.</text>
</comment>
<evidence type="ECO:0000313" key="9">
    <source>
        <dbReference type="EMBL" id="KAA0973612.1"/>
    </source>
</evidence>
<reference evidence="9 10" key="1">
    <citation type="submission" date="2019-07" db="EMBL/GenBank/DDBJ databases">
        <title>Analysis of the biochemical properties, biological activity and biotechnological potential of siderophores and biosurfactants produced by Antarctic psychrotolerant bacteria.</title>
        <authorList>
            <person name="Styczynski M."/>
            <person name="Krucon T."/>
            <person name="Decewicz P."/>
            <person name="Dziewit L."/>
        </authorList>
    </citation>
    <scope>NUCLEOTIDE SEQUENCE [LARGE SCALE GENOMIC DNA]</scope>
    <source>
        <strain evidence="9 10">ANT_H27</strain>
    </source>
</reference>
<accession>A0A5B0E5L9</accession>
<keyword evidence="4 7" id="KW-1133">Transmembrane helix</keyword>
<evidence type="ECO:0000256" key="7">
    <source>
        <dbReference type="SAM" id="Phobius"/>
    </source>
</evidence>
<dbReference type="InterPro" id="IPR018076">
    <property type="entry name" value="T2SS_GspF_dom"/>
</dbReference>
<comment type="subcellular location">
    <subcellularLocation>
        <location evidence="1">Cell membrane</location>
        <topology evidence="1">Multi-pass membrane protein</topology>
    </subcellularLocation>
</comment>
<evidence type="ECO:0000256" key="2">
    <source>
        <dbReference type="ARBA" id="ARBA00022475"/>
    </source>
</evidence>
<keyword evidence="2" id="KW-1003">Cell membrane</keyword>
<protein>
    <submittedName>
        <fullName evidence="9">Type II secretion system F family protein</fullName>
    </submittedName>
</protein>
<dbReference type="Gene3D" id="1.20.81.30">
    <property type="entry name" value="Type II secretion system (T2SS), domain F"/>
    <property type="match status" value="1"/>
</dbReference>
<dbReference type="EMBL" id="VOBL01000023">
    <property type="protein sequence ID" value="KAA0973612.1"/>
    <property type="molecule type" value="Genomic_DNA"/>
</dbReference>
<sequence length="272" mass="28334">MVPFAPGGSGPGEPVVSALLAVLLAGIGTWWWLGPPEPGYHRSSRTAAGLRHRNPGSPQATAGRATDSGHRRRHPDRAGDAEEYAGFIRQLAALLRAGTGPGAAFGLLAGIWATGTGPVAADVHAGTTRALTQLHTGGTLQQGFYAYAEDSTRDGGNQRLWTRLAWCLAICEESGAALADLLDTLAEDAETSADMHRALQAALAGPRATSRLLTYLPAIGLGLGQLLGINPVLVLTGHPAGRISLVVGICLWLGNRLWCARLLRAVGNKVPV</sequence>
<evidence type="ECO:0000256" key="6">
    <source>
        <dbReference type="SAM" id="MobiDB-lite"/>
    </source>
</evidence>
<evidence type="ECO:0000259" key="8">
    <source>
        <dbReference type="Pfam" id="PF00482"/>
    </source>
</evidence>
<dbReference type="OrthoDB" id="4948021at2"/>
<feature type="region of interest" description="Disordered" evidence="6">
    <location>
        <begin position="42"/>
        <end position="79"/>
    </location>
</feature>
<evidence type="ECO:0000256" key="5">
    <source>
        <dbReference type="ARBA" id="ARBA00023136"/>
    </source>
</evidence>
<feature type="domain" description="Type II secretion system protein GspF" evidence="8">
    <location>
        <begin position="87"/>
        <end position="221"/>
    </location>
</feature>
<evidence type="ECO:0000256" key="3">
    <source>
        <dbReference type="ARBA" id="ARBA00022692"/>
    </source>
</evidence>
<dbReference type="InterPro" id="IPR042094">
    <property type="entry name" value="T2SS_GspF_sf"/>
</dbReference>
<organism evidence="9 10">
    <name type="scientific">Paeniglutamicibacter gangotriensis</name>
    <dbReference type="NCBI Taxonomy" id="254787"/>
    <lineage>
        <taxon>Bacteria</taxon>
        <taxon>Bacillati</taxon>
        <taxon>Actinomycetota</taxon>
        <taxon>Actinomycetes</taxon>
        <taxon>Micrococcales</taxon>
        <taxon>Micrococcaceae</taxon>
        <taxon>Paeniglutamicibacter</taxon>
    </lineage>
</organism>
<dbReference type="PANTHER" id="PTHR35007">
    <property type="entry name" value="INTEGRAL MEMBRANE PROTEIN-RELATED"/>
    <property type="match status" value="1"/>
</dbReference>
<name>A0A5B0E5L9_9MICC</name>
<feature type="transmembrane region" description="Helical" evidence="7">
    <location>
        <begin position="212"/>
        <end position="234"/>
    </location>
</feature>
<dbReference type="Pfam" id="PF00482">
    <property type="entry name" value="T2SSF"/>
    <property type="match status" value="1"/>
</dbReference>
<keyword evidence="5 7" id="KW-0472">Membrane</keyword>
<keyword evidence="3 7" id="KW-0812">Transmembrane</keyword>
<evidence type="ECO:0000256" key="4">
    <source>
        <dbReference type="ARBA" id="ARBA00022989"/>
    </source>
</evidence>